<gene>
    <name evidence="3" type="ORF">LCGC14_1428580</name>
</gene>
<feature type="coiled-coil region" evidence="1">
    <location>
        <begin position="103"/>
        <end position="158"/>
    </location>
</feature>
<name>A0A0F9JPK4_9ZZZZ</name>
<accession>A0A0F9JPK4</accession>
<dbReference type="AlphaFoldDB" id="A0A0F9JPK4"/>
<dbReference type="PROSITE" id="PS51257">
    <property type="entry name" value="PROKAR_LIPOPROTEIN"/>
    <property type="match status" value="1"/>
</dbReference>
<keyword evidence="2" id="KW-1133">Transmembrane helix</keyword>
<keyword evidence="2" id="KW-0472">Membrane</keyword>
<reference evidence="3" key="1">
    <citation type="journal article" date="2015" name="Nature">
        <title>Complex archaea that bridge the gap between prokaryotes and eukaryotes.</title>
        <authorList>
            <person name="Spang A."/>
            <person name="Saw J.H."/>
            <person name="Jorgensen S.L."/>
            <person name="Zaremba-Niedzwiedzka K."/>
            <person name="Martijn J."/>
            <person name="Lind A.E."/>
            <person name="van Eijk R."/>
            <person name="Schleper C."/>
            <person name="Guy L."/>
            <person name="Ettema T.J."/>
        </authorList>
    </citation>
    <scope>NUCLEOTIDE SEQUENCE</scope>
</reference>
<dbReference type="EMBL" id="LAZR01009599">
    <property type="protein sequence ID" value="KKM71638.1"/>
    <property type="molecule type" value="Genomic_DNA"/>
</dbReference>
<sequence>MKTLILSFLIISLSLFILGCGEETSHVINTFEVKKDIEDSRIKLEENMGDMGKNTNSISKEAITIKNKSQEGLLVSAPETDIYQLFDEIKTSSALILMETDSLQNVKNNLSLVQSNLQIVESKVDEMTDNSKILKKERDEAIKERDKLQDDLKSGMAKLLRFIIGGCIIGIGIFGALAAFGNIKGGIFGAAGCGITLVLAIVVGQHVVLIGWIGLAIVLFGIGLAAYHIYTQRRALHEVILTTEEVKKDLPVETKNKIFGINPDLGIAGRLQSALTKTIVQKEREKINK</sequence>
<feature type="transmembrane region" description="Helical" evidence="2">
    <location>
        <begin position="209"/>
        <end position="230"/>
    </location>
</feature>
<organism evidence="3">
    <name type="scientific">marine sediment metagenome</name>
    <dbReference type="NCBI Taxonomy" id="412755"/>
    <lineage>
        <taxon>unclassified sequences</taxon>
        <taxon>metagenomes</taxon>
        <taxon>ecological metagenomes</taxon>
    </lineage>
</organism>
<evidence type="ECO:0000313" key="3">
    <source>
        <dbReference type="EMBL" id="KKM71638.1"/>
    </source>
</evidence>
<evidence type="ECO:0000256" key="2">
    <source>
        <dbReference type="SAM" id="Phobius"/>
    </source>
</evidence>
<keyword evidence="2" id="KW-0812">Transmembrane</keyword>
<feature type="transmembrane region" description="Helical" evidence="2">
    <location>
        <begin position="187"/>
        <end position="203"/>
    </location>
</feature>
<feature type="transmembrane region" description="Helical" evidence="2">
    <location>
        <begin position="159"/>
        <end position="180"/>
    </location>
</feature>
<proteinExistence type="predicted"/>
<evidence type="ECO:0000256" key="1">
    <source>
        <dbReference type="SAM" id="Coils"/>
    </source>
</evidence>
<comment type="caution">
    <text evidence="3">The sequence shown here is derived from an EMBL/GenBank/DDBJ whole genome shotgun (WGS) entry which is preliminary data.</text>
</comment>
<keyword evidence="1" id="KW-0175">Coiled coil</keyword>
<protein>
    <submittedName>
        <fullName evidence="3">Uncharacterized protein</fullName>
    </submittedName>
</protein>